<proteinExistence type="predicted"/>
<name>A0A0E9QJE1_ANGAN</name>
<dbReference type="EMBL" id="GBXM01091950">
    <property type="protein sequence ID" value="JAH16627.1"/>
    <property type="molecule type" value="Transcribed_RNA"/>
</dbReference>
<reference evidence="1" key="1">
    <citation type="submission" date="2014-11" db="EMBL/GenBank/DDBJ databases">
        <authorList>
            <person name="Amaro Gonzalez C."/>
        </authorList>
    </citation>
    <scope>NUCLEOTIDE SEQUENCE</scope>
</reference>
<sequence length="49" mass="5748">MQFRSCVCYCITSCFLSVLSDCKLFLSCLKRYNKDTYRHRCKPPFSIAA</sequence>
<accession>A0A0E9QJE1</accession>
<reference evidence="1" key="2">
    <citation type="journal article" date="2015" name="Fish Shellfish Immunol.">
        <title>Early steps in the European eel (Anguilla anguilla)-Vibrio vulnificus interaction in the gills: Role of the RtxA13 toxin.</title>
        <authorList>
            <person name="Callol A."/>
            <person name="Pajuelo D."/>
            <person name="Ebbesson L."/>
            <person name="Teles M."/>
            <person name="MacKenzie S."/>
            <person name="Amaro C."/>
        </authorList>
    </citation>
    <scope>NUCLEOTIDE SEQUENCE</scope>
</reference>
<protein>
    <submittedName>
        <fullName evidence="1">Uncharacterized protein</fullName>
    </submittedName>
</protein>
<organism evidence="1">
    <name type="scientific">Anguilla anguilla</name>
    <name type="common">European freshwater eel</name>
    <name type="synonym">Muraena anguilla</name>
    <dbReference type="NCBI Taxonomy" id="7936"/>
    <lineage>
        <taxon>Eukaryota</taxon>
        <taxon>Metazoa</taxon>
        <taxon>Chordata</taxon>
        <taxon>Craniata</taxon>
        <taxon>Vertebrata</taxon>
        <taxon>Euteleostomi</taxon>
        <taxon>Actinopterygii</taxon>
        <taxon>Neopterygii</taxon>
        <taxon>Teleostei</taxon>
        <taxon>Anguilliformes</taxon>
        <taxon>Anguillidae</taxon>
        <taxon>Anguilla</taxon>
    </lineage>
</organism>
<evidence type="ECO:0000313" key="1">
    <source>
        <dbReference type="EMBL" id="JAH16627.1"/>
    </source>
</evidence>
<dbReference type="AlphaFoldDB" id="A0A0E9QJE1"/>